<dbReference type="PROSITE" id="PS50262">
    <property type="entry name" value="G_PROTEIN_RECEP_F1_2"/>
    <property type="match status" value="1"/>
</dbReference>
<feature type="transmembrane region" description="Helical" evidence="5">
    <location>
        <begin position="162"/>
        <end position="184"/>
    </location>
</feature>
<keyword evidence="8" id="KW-1185">Reference proteome</keyword>
<dbReference type="AlphaFoldDB" id="A0A238BL63"/>
<evidence type="ECO:0000256" key="4">
    <source>
        <dbReference type="ARBA" id="ARBA00023136"/>
    </source>
</evidence>
<dbReference type="InterPro" id="IPR053219">
    <property type="entry name" value="GPCR_Dmsr-1"/>
</dbReference>
<evidence type="ECO:0000256" key="1">
    <source>
        <dbReference type="ARBA" id="ARBA00004370"/>
    </source>
</evidence>
<keyword evidence="4 5" id="KW-0472">Membrane</keyword>
<keyword evidence="3 5" id="KW-1133">Transmembrane helix</keyword>
<dbReference type="OrthoDB" id="5864054at2759"/>
<accession>A0A238BL63</accession>
<dbReference type="SUPFAM" id="SSF81321">
    <property type="entry name" value="Family A G protein-coupled receptor-like"/>
    <property type="match status" value="1"/>
</dbReference>
<dbReference type="Pfam" id="PF10324">
    <property type="entry name" value="7TM_GPCR_Srw"/>
    <property type="match status" value="1"/>
</dbReference>
<protein>
    <recommendedName>
        <fullName evidence="6">G-protein coupled receptors family 1 profile domain-containing protein</fullName>
    </recommendedName>
</protein>
<keyword evidence="2 5" id="KW-0812">Transmembrane</keyword>
<feature type="non-terminal residue" evidence="7">
    <location>
        <position position="1"/>
    </location>
</feature>
<evidence type="ECO:0000256" key="3">
    <source>
        <dbReference type="ARBA" id="ARBA00022989"/>
    </source>
</evidence>
<organism evidence="7 8">
    <name type="scientific">Onchocerca flexuosa</name>
    <dbReference type="NCBI Taxonomy" id="387005"/>
    <lineage>
        <taxon>Eukaryota</taxon>
        <taxon>Metazoa</taxon>
        <taxon>Ecdysozoa</taxon>
        <taxon>Nematoda</taxon>
        <taxon>Chromadorea</taxon>
        <taxon>Rhabditida</taxon>
        <taxon>Spirurina</taxon>
        <taxon>Spiruromorpha</taxon>
        <taxon>Filarioidea</taxon>
        <taxon>Onchocercidae</taxon>
        <taxon>Onchocerca</taxon>
    </lineage>
</organism>
<comment type="subcellular location">
    <subcellularLocation>
        <location evidence="1">Membrane</location>
    </subcellularLocation>
</comment>
<gene>
    <name evidence="7" type="ORF">X798_07231</name>
</gene>
<dbReference type="PANTHER" id="PTHR46273:SF4">
    <property type="entry name" value="AT19640P"/>
    <property type="match status" value="1"/>
</dbReference>
<dbReference type="PANTHER" id="PTHR46273">
    <property type="entry name" value="MYOSUPPRESSIN RECEPTOR 1, ISOFORM B-RELATED"/>
    <property type="match status" value="1"/>
</dbReference>
<dbReference type="InterPro" id="IPR019427">
    <property type="entry name" value="7TM_GPCR_serpentine_rcpt_Srw"/>
</dbReference>
<evidence type="ECO:0000256" key="2">
    <source>
        <dbReference type="ARBA" id="ARBA00022692"/>
    </source>
</evidence>
<dbReference type="EMBL" id="KZ270412">
    <property type="protein sequence ID" value="OZC05794.1"/>
    <property type="molecule type" value="Genomic_DNA"/>
</dbReference>
<evidence type="ECO:0000256" key="5">
    <source>
        <dbReference type="SAM" id="Phobius"/>
    </source>
</evidence>
<evidence type="ECO:0000313" key="8">
    <source>
        <dbReference type="Proteomes" id="UP000242913"/>
    </source>
</evidence>
<dbReference type="InterPro" id="IPR017452">
    <property type="entry name" value="GPCR_Rhodpsn_7TM"/>
</dbReference>
<dbReference type="GO" id="GO:0008528">
    <property type="term" value="F:G protein-coupled peptide receptor activity"/>
    <property type="evidence" value="ECO:0007669"/>
    <property type="project" value="InterPro"/>
</dbReference>
<feature type="domain" description="G-protein coupled receptors family 1 profile" evidence="6">
    <location>
        <begin position="1"/>
        <end position="181"/>
    </location>
</feature>
<name>A0A238BL63_9BILA</name>
<dbReference type="Gene3D" id="1.20.1070.10">
    <property type="entry name" value="Rhodopsin 7-helix transmembrane proteins"/>
    <property type="match status" value="1"/>
</dbReference>
<evidence type="ECO:0000259" key="6">
    <source>
        <dbReference type="PROSITE" id="PS50262"/>
    </source>
</evidence>
<evidence type="ECO:0000313" key="7">
    <source>
        <dbReference type="EMBL" id="OZC05794.1"/>
    </source>
</evidence>
<feature type="transmembrane region" description="Helical" evidence="5">
    <location>
        <begin position="55"/>
        <end position="79"/>
    </location>
</feature>
<dbReference type="GO" id="GO:0005886">
    <property type="term" value="C:plasma membrane"/>
    <property type="evidence" value="ECO:0007669"/>
    <property type="project" value="TreeGrafter"/>
</dbReference>
<dbReference type="Proteomes" id="UP000242913">
    <property type="component" value="Unassembled WGS sequence"/>
</dbReference>
<reference evidence="7 8" key="1">
    <citation type="submission" date="2015-12" db="EMBL/GenBank/DDBJ databases">
        <title>Draft genome of the nematode, Onchocerca flexuosa.</title>
        <authorList>
            <person name="Mitreva M."/>
        </authorList>
    </citation>
    <scope>NUCLEOTIDE SEQUENCE [LARGE SCALE GENOMIC DNA]</scope>
    <source>
        <strain evidence="7">Red Deer</strain>
    </source>
</reference>
<feature type="transmembrane region" description="Helical" evidence="5">
    <location>
        <begin position="123"/>
        <end position="142"/>
    </location>
</feature>
<proteinExistence type="predicted"/>
<sequence length="199" mass="22802">CISGVIAIIVSIICIPTFLVHEIKIVWIDDEEILYTIDISDWAISDSCKYFKLNLWILGIALKALPCIFLCYFTLLLVFRLRDNLKKRQNLLSQKYYFSDGILLKKSSCVSSKRSKRNYDRTTLILVVMLSVFLVTELPQGVLAMLNALHTNDIHTILYSNLANLLDLLSLINCCVGFITYYFLSSKYRQALMIVLVNS</sequence>